<evidence type="ECO:0000256" key="1">
    <source>
        <dbReference type="ARBA" id="ARBA00004418"/>
    </source>
</evidence>
<dbReference type="PROSITE" id="PS51318">
    <property type="entry name" value="TAT"/>
    <property type="match status" value="1"/>
</dbReference>
<comment type="pathway">
    <text evidence="2">Glycan metabolism; osmoregulated periplasmic glucan (OPG) biosynthesis.</text>
</comment>
<name>A0AAP3UYK7_9PROT</name>
<dbReference type="InterPro" id="IPR007444">
    <property type="entry name" value="Glucan_biosyn_MdoG_C"/>
</dbReference>
<dbReference type="GO" id="GO:0030246">
    <property type="term" value="F:carbohydrate binding"/>
    <property type="evidence" value="ECO:0007669"/>
    <property type="project" value="InterPro"/>
</dbReference>
<evidence type="ECO:0000256" key="2">
    <source>
        <dbReference type="ARBA" id="ARBA00005001"/>
    </source>
</evidence>
<dbReference type="GO" id="GO:0003824">
    <property type="term" value="F:catalytic activity"/>
    <property type="evidence" value="ECO:0007669"/>
    <property type="project" value="InterPro"/>
</dbReference>
<evidence type="ECO:0000256" key="3">
    <source>
        <dbReference type="ARBA" id="ARBA00009284"/>
    </source>
</evidence>
<feature type="chain" id="PRO_5043038831" evidence="7">
    <location>
        <begin position="40"/>
        <end position="540"/>
    </location>
</feature>
<dbReference type="GO" id="GO:0030288">
    <property type="term" value="C:outer membrane-bounded periplasmic space"/>
    <property type="evidence" value="ECO:0007669"/>
    <property type="project" value="TreeGrafter"/>
</dbReference>
<dbReference type="Proteomes" id="UP001301140">
    <property type="component" value="Unassembled WGS sequence"/>
</dbReference>
<dbReference type="SUPFAM" id="SSF81296">
    <property type="entry name" value="E set domains"/>
    <property type="match status" value="1"/>
</dbReference>
<proteinExistence type="inferred from homology"/>
<evidence type="ECO:0000256" key="5">
    <source>
        <dbReference type="ARBA" id="ARBA00022764"/>
    </source>
</evidence>
<sequence>MTESKLRLSRRGLARGGALLAFSASLPGLLATPFRAALAQTPPPAPAQGQPQNGQAQPQDGQPFSFERLVERARQKAAAAYEEQPRAADWFAGLSAEQWRSIRFSPEQALWGDWDSYRLQFIPPGGAYRSLVRINIVEEGLAREVKPTPAMFEFGELEPPASLAEILGFAGFRVHYPLNAPGVLDQLLVFLGASYFRAIGRGTTYGPSARGLALNTGNPRPEEIPAFREFWIQRPRQAHDPLTVFALLDSPSVCGAYRFDVATREHTRIDVDANLFFRSAVEQVGIAPLTSMYAFGENDRLGVDDHRPQVHNSGGLSMWRSNGDVLWRPLVNPSELRLAVLADENPRGFGLLQRDRRYEKYEDIDNRYEMRPNLWVEPKGTWGKGSVRLIEIPTQDEKNDNIVAFWTPEEPVTEGQELRLAYGLLWSFAPPIDTGLARVRGTRVGAAAPGPDGEASPIRRVVVDFDMPSAELPEGEVRADVTAGNAQLSPTVPRHNPVTGGWRVMFDVEPTGRGPVELRCFLAIGDRKISEVWLYRLDKS</sequence>
<dbReference type="AlphaFoldDB" id="A0AAP3UYK7"/>
<feature type="compositionally biased region" description="Low complexity" evidence="6">
    <location>
        <begin position="47"/>
        <end position="62"/>
    </location>
</feature>
<protein>
    <submittedName>
        <fullName evidence="9">Glucan biosynthesis protein</fullName>
    </submittedName>
</protein>
<dbReference type="EMBL" id="JARGEQ010000008">
    <property type="protein sequence ID" value="MDF1585099.1"/>
    <property type="molecule type" value="Genomic_DNA"/>
</dbReference>
<dbReference type="InterPro" id="IPR014438">
    <property type="entry name" value="Glucan_biosyn_MdoG/MdoD"/>
</dbReference>
<dbReference type="Pfam" id="PF04349">
    <property type="entry name" value="MdoG"/>
    <property type="match status" value="1"/>
</dbReference>
<comment type="similarity">
    <text evidence="3">Belongs to the OpgD/OpgG family.</text>
</comment>
<evidence type="ECO:0000256" key="6">
    <source>
        <dbReference type="SAM" id="MobiDB-lite"/>
    </source>
</evidence>
<reference evidence="9 10" key="1">
    <citation type="submission" date="2023-03" db="EMBL/GenBank/DDBJ databases">
        <title>YIM 152171 draft genome.</title>
        <authorList>
            <person name="Yang Z."/>
        </authorList>
    </citation>
    <scope>NUCLEOTIDE SEQUENCE [LARGE SCALE GENOMIC DNA]</scope>
    <source>
        <strain evidence="9 10">YIM 152171</strain>
    </source>
</reference>
<accession>A0AAP3UYK7</accession>
<dbReference type="RefSeq" id="WP_327787510.1">
    <property type="nucleotide sequence ID" value="NZ_JARGEQ010000008.1"/>
</dbReference>
<dbReference type="PANTHER" id="PTHR30504:SF2">
    <property type="entry name" value="GLUCANS BIOSYNTHESIS PROTEIN G"/>
    <property type="match status" value="1"/>
</dbReference>
<keyword evidence="10" id="KW-1185">Reference proteome</keyword>
<evidence type="ECO:0000259" key="8">
    <source>
        <dbReference type="Pfam" id="PF04349"/>
    </source>
</evidence>
<dbReference type="GO" id="GO:0051274">
    <property type="term" value="P:beta-glucan biosynthetic process"/>
    <property type="evidence" value="ECO:0007669"/>
    <property type="project" value="TreeGrafter"/>
</dbReference>
<dbReference type="Gene3D" id="2.60.40.10">
    <property type="entry name" value="Immunoglobulins"/>
    <property type="match status" value="1"/>
</dbReference>
<dbReference type="InterPro" id="IPR011013">
    <property type="entry name" value="Gal_mutarotase_sf_dom"/>
</dbReference>
<dbReference type="PANTHER" id="PTHR30504">
    <property type="entry name" value="GLUCANS BIOSYNTHESIS PROTEIN"/>
    <property type="match status" value="1"/>
</dbReference>
<dbReference type="InterPro" id="IPR014756">
    <property type="entry name" value="Ig_E-set"/>
</dbReference>
<organism evidence="9 10">
    <name type="scientific">Marinimicrococcus flavescens</name>
    <dbReference type="NCBI Taxonomy" id="3031815"/>
    <lineage>
        <taxon>Bacteria</taxon>
        <taxon>Pseudomonadati</taxon>
        <taxon>Pseudomonadota</taxon>
        <taxon>Alphaproteobacteria</taxon>
        <taxon>Geminicoccales</taxon>
        <taxon>Geminicoccaceae</taxon>
        <taxon>Marinimicrococcus</taxon>
    </lineage>
</organism>
<dbReference type="FunFam" id="2.70.98.10:FF:000001">
    <property type="entry name" value="Glucans biosynthesis protein G"/>
    <property type="match status" value="1"/>
</dbReference>
<keyword evidence="4 7" id="KW-0732">Signal</keyword>
<dbReference type="PIRSF" id="PIRSF006281">
    <property type="entry name" value="MdoG"/>
    <property type="match status" value="1"/>
</dbReference>
<feature type="signal peptide" evidence="7">
    <location>
        <begin position="1"/>
        <end position="39"/>
    </location>
</feature>
<evidence type="ECO:0000313" key="9">
    <source>
        <dbReference type="EMBL" id="MDF1585099.1"/>
    </source>
</evidence>
<dbReference type="InterPro" id="IPR014718">
    <property type="entry name" value="GH-type_carb-bd"/>
</dbReference>
<keyword evidence="5" id="KW-0574">Periplasm</keyword>
<dbReference type="Gene3D" id="2.70.98.10">
    <property type="match status" value="1"/>
</dbReference>
<gene>
    <name evidence="9" type="ORF">PZ740_01715</name>
</gene>
<feature type="region of interest" description="Disordered" evidence="6">
    <location>
        <begin position="39"/>
        <end position="62"/>
    </location>
</feature>
<evidence type="ECO:0000256" key="7">
    <source>
        <dbReference type="SAM" id="SignalP"/>
    </source>
</evidence>
<comment type="caution">
    <text evidence="9">The sequence shown here is derived from an EMBL/GenBank/DDBJ whole genome shotgun (WGS) entry which is preliminary data.</text>
</comment>
<comment type="subcellular location">
    <subcellularLocation>
        <location evidence="1">Periplasm</location>
    </subcellularLocation>
</comment>
<evidence type="ECO:0000313" key="10">
    <source>
        <dbReference type="Proteomes" id="UP001301140"/>
    </source>
</evidence>
<dbReference type="SUPFAM" id="SSF74650">
    <property type="entry name" value="Galactose mutarotase-like"/>
    <property type="match status" value="1"/>
</dbReference>
<evidence type="ECO:0000256" key="4">
    <source>
        <dbReference type="ARBA" id="ARBA00022729"/>
    </source>
</evidence>
<dbReference type="InterPro" id="IPR013783">
    <property type="entry name" value="Ig-like_fold"/>
</dbReference>
<feature type="domain" description="Glucan biosynthesis periplasmic MdoG C-terminal" evidence="8">
    <location>
        <begin position="64"/>
        <end position="536"/>
    </location>
</feature>
<dbReference type="InterPro" id="IPR006311">
    <property type="entry name" value="TAT_signal"/>
</dbReference>